<name>W0F8V8_9BACT</name>
<proteinExistence type="predicted"/>
<accession>W0F8V8</accession>
<gene>
    <name evidence="1" type="ORF">NIASO_14550</name>
</gene>
<evidence type="ECO:0000313" key="1">
    <source>
        <dbReference type="EMBL" id="AHF17806.1"/>
    </source>
</evidence>
<evidence type="ECO:0000313" key="2">
    <source>
        <dbReference type="Proteomes" id="UP000003586"/>
    </source>
</evidence>
<dbReference type="AlphaFoldDB" id="W0F8V8"/>
<keyword evidence="2" id="KW-1185">Reference proteome</keyword>
<protein>
    <submittedName>
        <fullName evidence="1">Uncharacterized protein</fullName>
    </submittedName>
</protein>
<dbReference type="EMBL" id="CP007035">
    <property type="protein sequence ID" value="AHF17806.1"/>
    <property type="molecule type" value="Genomic_DNA"/>
</dbReference>
<sequence>MEKLNLTAIKADAWAIVRSKIHQKQVIQKSCKLQLWKT</sequence>
<dbReference type="HOGENOM" id="CLU_3330655_0_0_10"/>
<organism evidence="1 2">
    <name type="scientific">Niabella soli DSM 19437</name>
    <dbReference type="NCBI Taxonomy" id="929713"/>
    <lineage>
        <taxon>Bacteria</taxon>
        <taxon>Pseudomonadati</taxon>
        <taxon>Bacteroidota</taxon>
        <taxon>Chitinophagia</taxon>
        <taxon>Chitinophagales</taxon>
        <taxon>Chitinophagaceae</taxon>
        <taxon>Niabella</taxon>
    </lineage>
</organism>
<reference evidence="1 2" key="1">
    <citation type="submission" date="2013-12" db="EMBL/GenBank/DDBJ databases">
        <authorList>
            <consortium name="DOE Joint Genome Institute"/>
            <person name="Eisen J."/>
            <person name="Huntemann M."/>
            <person name="Han J."/>
            <person name="Chen A."/>
            <person name="Kyrpides N."/>
            <person name="Mavromatis K."/>
            <person name="Markowitz V."/>
            <person name="Palaniappan K."/>
            <person name="Ivanova N."/>
            <person name="Schaumberg A."/>
            <person name="Pati A."/>
            <person name="Liolios K."/>
            <person name="Nordberg H.P."/>
            <person name="Cantor M.N."/>
            <person name="Hua S.X."/>
            <person name="Woyke T."/>
        </authorList>
    </citation>
    <scope>NUCLEOTIDE SEQUENCE [LARGE SCALE GENOMIC DNA]</scope>
    <source>
        <strain evidence="2">DSM 19437</strain>
    </source>
</reference>
<dbReference type="Proteomes" id="UP000003586">
    <property type="component" value="Chromosome"/>
</dbReference>
<dbReference type="KEGG" id="nso:NIASO_14550"/>